<protein>
    <submittedName>
        <fullName evidence="2">Uncharacterized protein LOC127368350</fullName>
    </submittedName>
</protein>
<evidence type="ECO:0000313" key="2">
    <source>
        <dbReference type="EMBL" id="CAK6955561.1"/>
    </source>
</evidence>
<feature type="compositionally biased region" description="Basic and acidic residues" evidence="1">
    <location>
        <begin position="84"/>
        <end position="98"/>
    </location>
</feature>
<comment type="caution">
    <text evidence="2">The sequence shown here is derived from an EMBL/GenBank/DDBJ whole genome shotgun (WGS) entry which is preliminary data.</text>
</comment>
<feature type="compositionally biased region" description="Low complexity" evidence="1">
    <location>
        <begin position="235"/>
        <end position="246"/>
    </location>
</feature>
<proteinExistence type="predicted"/>
<feature type="region of interest" description="Disordered" evidence="1">
    <location>
        <begin position="235"/>
        <end position="269"/>
    </location>
</feature>
<evidence type="ECO:0000313" key="3">
    <source>
        <dbReference type="Proteomes" id="UP001314229"/>
    </source>
</evidence>
<gene>
    <name evidence="2" type="ORF">FSCOSCO3_A012855</name>
</gene>
<name>A0AAV1NAL4_SCOSC</name>
<feature type="compositionally biased region" description="Polar residues" evidence="1">
    <location>
        <begin position="247"/>
        <end position="257"/>
    </location>
</feature>
<reference evidence="2 3" key="1">
    <citation type="submission" date="2024-01" db="EMBL/GenBank/DDBJ databases">
        <authorList>
            <person name="Alioto T."/>
            <person name="Alioto T."/>
            <person name="Gomez Garrido J."/>
        </authorList>
    </citation>
    <scope>NUCLEOTIDE SEQUENCE [LARGE SCALE GENOMIC DNA]</scope>
</reference>
<sequence>MEVTDESEMAEDDSESEEHDYVYYPPGETLNTDCIETRLLTRPETVPLSERHLEEIKQPTLPSVGTLPVPVNLEGKAETSIIEQQDREKRHAPERETVQRIPVEVIPSKSEKPLALRDGTPNEPSSDKSNCSGWIGNSAVVDAEAEVISEHREIHFPKARRVLFGSSQDITSDIPMHEDETLPVQLLESPSEPNIMNESLPVCSDLSFSDSSKDEECFVNEPCEEASVDRINEGATAGASGGRATSPVINGGSSSDTIPRRSQRHREQPERLQYGQLGNPLLSIVQSLFQGLNLAFADALQNHGYEDTPPVTPKPSFSHVGVTGRTHL</sequence>
<dbReference type="EMBL" id="CAWUFR010000022">
    <property type="protein sequence ID" value="CAK6955561.1"/>
    <property type="molecule type" value="Genomic_DNA"/>
</dbReference>
<feature type="compositionally biased region" description="Polar residues" evidence="1">
    <location>
        <begin position="122"/>
        <end position="132"/>
    </location>
</feature>
<organism evidence="2 3">
    <name type="scientific">Scomber scombrus</name>
    <name type="common">Atlantic mackerel</name>
    <name type="synonym">Scomber vernalis</name>
    <dbReference type="NCBI Taxonomy" id="13677"/>
    <lineage>
        <taxon>Eukaryota</taxon>
        <taxon>Metazoa</taxon>
        <taxon>Chordata</taxon>
        <taxon>Craniata</taxon>
        <taxon>Vertebrata</taxon>
        <taxon>Euteleostomi</taxon>
        <taxon>Actinopterygii</taxon>
        <taxon>Neopterygii</taxon>
        <taxon>Teleostei</taxon>
        <taxon>Neoteleostei</taxon>
        <taxon>Acanthomorphata</taxon>
        <taxon>Pelagiaria</taxon>
        <taxon>Scombriformes</taxon>
        <taxon>Scombridae</taxon>
        <taxon>Scomber</taxon>
    </lineage>
</organism>
<accession>A0AAV1NAL4</accession>
<dbReference type="Proteomes" id="UP001314229">
    <property type="component" value="Unassembled WGS sequence"/>
</dbReference>
<dbReference type="AlphaFoldDB" id="A0AAV1NAL4"/>
<evidence type="ECO:0000256" key="1">
    <source>
        <dbReference type="SAM" id="MobiDB-lite"/>
    </source>
</evidence>
<feature type="region of interest" description="Disordered" evidence="1">
    <location>
        <begin position="82"/>
        <end position="132"/>
    </location>
</feature>
<feature type="region of interest" description="Disordered" evidence="1">
    <location>
        <begin position="305"/>
        <end position="328"/>
    </location>
</feature>
<feature type="compositionally biased region" description="Acidic residues" evidence="1">
    <location>
        <begin position="1"/>
        <end position="18"/>
    </location>
</feature>
<feature type="region of interest" description="Disordered" evidence="1">
    <location>
        <begin position="1"/>
        <end position="30"/>
    </location>
</feature>
<keyword evidence="3" id="KW-1185">Reference proteome</keyword>